<dbReference type="PANTHER" id="PTHR31970">
    <property type="match status" value="1"/>
</dbReference>
<feature type="transmembrane region" description="Helical" evidence="1">
    <location>
        <begin position="149"/>
        <end position="168"/>
    </location>
</feature>
<evidence type="ECO:0000313" key="3">
    <source>
        <dbReference type="Proteomes" id="UP000664521"/>
    </source>
</evidence>
<feature type="transmembrane region" description="Helical" evidence="1">
    <location>
        <begin position="117"/>
        <end position="137"/>
    </location>
</feature>
<dbReference type="Proteomes" id="UP000664521">
    <property type="component" value="Unassembled WGS sequence"/>
</dbReference>
<dbReference type="EMBL" id="CAJPDS010000015">
    <property type="protein sequence ID" value="CAF9914930.1"/>
    <property type="molecule type" value="Genomic_DNA"/>
</dbReference>
<evidence type="ECO:0000256" key="1">
    <source>
        <dbReference type="SAM" id="Phobius"/>
    </source>
</evidence>
<keyword evidence="3" id="KW-1185">Reference proteome</keyword>
<feature type="transmembrane region" description="Helical" evidence="1">
    <location>
        <begin position="201"/>
        <end position="220"/>
    </location>
</feature>
<dbReference type="Pfam" id="PF16983">
    <property type="entry name" value="MFS_MOT1"/>
    <property type="match status" value="2"/>
</dbReference>
<dbReference type="OrthoDB" id="5402974at2759"/>
<organism evidence="2 3">
    <name type="scientific">Heterodermia speciosa</name>
    <dbReference type="NCBI Taxonomy" id="116794"/>
    <lineage>
        <taxon>Eukaryota</taxon>
        <taxon>Fungi</taxon>
        <taxon>Dikarya</taxon>
        <taxon>Ascomycota</taxon>
        <taxon>Pezizomycotina</taxon>
        <taxon>Lecanoromycetes</taxon>
        <taxon>OSLEUM clade</taxon>
        <taxon>Lecanoromycetidae</taxon>
        <taxon>Caliciales</taxon>
        <taxon>Physciaceae</taxon>
        <taxon>Heterodermia</taxon>
    </lineage>
</organism>
<proteinExistence type="predicted"/>
<comment type="caution">
    <text evidence="2">The sequence shown here is derived from an EMBL/GenBank/DDBJ whole genome shotgun (WGS) entry which is preliminary data.</text>
</comment>
<dbReference type="AlphaFoldDB" id="A0A8H3IGJ4"/>
<keyword evidence="1" id="KW-0812">Transmembrane</keyword>
<reference evidence="2" key="1">
    <citation type="submission" date="2021-03" db="EMBL/GenBank/DDBJ databases">
        <authorList>
            <person name="Tagirdzhanova G."/>
        </authorList>
    </citation>
    <scope>NUCLEOTIDE SEQUENCE</scope>
</reference>
<feature type="transmembrane region" description="Helical" evidence="1">
    <location>
        <begin position="348"/>
        <end position="370"/>
    </location>
</feature>
<feature type="transmembrane region" description="Helical" evidence="1">
    <location>
        <begin position="175"/>
        <end position="195"/>
    </location>
</feature>
<dbReference type="GO" id="GO:0015098">
    <property type="term" value="F:molybdate ion transmembrane transporter activity"/>
    <property type="evidence" value="ECO:0007669"/>
    <property type="project" value="InterPro"/>
</dbReference>
<gene>
    <name evidence="2" type="ORF">HETSPECPRED_002241</name>
</gene>
<keyword evidence="1" id="KW-1133">Transmembrane helix</keyword>
<feature type="transmembrane region" description="Helical" evidence="1">
    <location>
        <begin position="66"/>
        <end position="97"/>
    </location>
</feature>
<evidence type="ECO:0008006" key="4">
    <source>
        <dbReference type="Google" id="ProtNLM"/>
    </source>
</evidence>
<accession>A0A8H3IGJ4</accession>
<evidence type="ECO:0000313" key="2">
    <source>
        <dbReference type="EMBL" id="CAF9914930.1"/>
    </source>
</evidence>
<name>A0A8H3IGJ4_9LECA</name>
<feature type="transmembrane region" description="Helical" evidence="1">
    <location>
        <begin position="438"/>
        <end position="468"/>
    </location>
</feature>
<dbReference type="InterPro" id="IPR031563">
    <property type="entry name" value="MOT1/MOT2"/>
</dbReference>
<sequence length="504" mass="53995">MEDTSAGMASFVRKRFLDTRRQLRDIYQYNLETFRRQPMKEISGSLGDLGTLLPIMIALASQSSRYVVPAISLSTTLVFSGLANIFTGFAFGIPLPVQPMKAIASVALARDFNRAEVASAGLSVAGVVGFLSITGLLEWFTRRIPVPVIKGIQVGAGFTLIIYAGTLLKVPMPLIGESVGWIMAALLAFLALLWMPMYPKIPYALAVVLIGAVIAIVNITTSHDADRLRLGLWRPYAFVPSPSSFRVGALEAGLGQVPLTTLNSVIAVCSLSADLLPNVKAPSVTAVGLSVTMMNLIGCWFGSMPVCHGSGGLAAQYRFGALYPCDKRLCEKEGANLAIQQQRSGASIIFLGLVKLLLGLFAAPFAQGIFNAFPKNLLGVMVVAAGLELVGVGQSLNTAGALDLRNRYTNDGIIESPNGSSGDKGAQPLSEDERKRRWTIMAITIAGLLAFHNDAIGFLAGMLCHWSFQLQDHLRARRTEGEGRLRLTDDGSRGDIEALPASLR</sequence>
<protein>
    <recommendedName>
        <fullName evidence="4">Sulfate transporter</fullName>
    </recommendedName>
</protein>
<keyword evidence="1" id="KW-0472">Membrane</keyword>
<dbReference type="PANTHER" id="PTHR31970:SF9">
    <property type="entry name" value="MOLYBDATE TRANSPORTER 2"/>
    <property type="match status" value="1"/>
</dbReference>